<dbReference type="Pfam" id="PF01408">
    <property type="entry name" value="GFO_IDH_MocA"/>
    <property type="match status" value="1"/>
</dbReference>
<dbReference type="EMBL" id="SRMD01000065">
    <property type="protein sequence ID" value="TQW15667.1"/>
    <property type="molecule type" value="Genomic_DNA"/>
</dbReference>
<dbReference type="Gene3D" id="3.30.360.10">
    <property type="entry name" value="Dihydrodipicolinate Reductase, domain 2"/>
    <property type="match status" value="1"/>
</dbReference>
<dbReference type="STRING" id="324831.LGAS_0163"/>
<dbReference type="GO" id="GO:0102497">
    <property type="term" value="F:scyllo-inositol dehydrogenase (NADP+) activity"/>
    <property type="evidence" value="ECO:0007669"/>
    <property type="project" value="UniProtKB-EC"/>
</dbReference>
<feature type="domain" description="GFO/IDH/MocA-like oxidoreductase" evidence="2">
    <location>
        <begin position="146"/>
        <end position="247"/>
    </location>
</feature>
<dbReference type="PANTHER" id="PTHR43054:SF1">
    <property type="entry name" value="SCYLLO-INOSITOL 2-DEHYDROGENASE (NADP(+)) IOLU"/>
    <property type="match status" value="1"/>
</dbReference>
<reference evidence="3 6" key="2">
    <citation type="submission" date="2019-09" db="EMBL/GenBank/DDBJ databases">
        <title>Investigation of probiotic properties of different lactic acid bacteria.</title>
        <authorList>
            <person name="Jaomanjaka F."/>
            <person name="Blanc P."/>
        </authorList>
    </citation>
    <scope>NUCLEOTIDE SEQUENCE [LARGE SCALE GENOMIC DNA]</scope>
    <source>
        <strain evidence="3 6">BIO6369</strain>
    </source>
</reference>
<dbReference type="Gene3D" id="3.40.50.720">
    <property type="entry name" value="NAD(P)-binding Rossmann-like Domain"/>
    <property type="match status" value="1"/>
</dbReference>
<evidence type="ECO:0000313" key="6">
    <source>
        <dbReference type="Proteomes" id="UP000460112"/>
    </source>
</evidence>
<dbReference type="Pfam" id="PF22725">
    <property type="entry name" value="GFO_IDH_MocA_C3"/>
    <property type="match status" value="1"/>
</dbReference>
<accession>A0A133P430</accession>
<dbReference type="AlphaFoldDB" id="A0A133P430"/>
<protein>
    <submittedName>
        <fullName evidence="3">Gfo/Idh/MocA family oxidoreductase</fullName>
    </submittedName>
    <submittedName>
        <fullName evidence="4">Scyllo-inositol 2-dehydrogenase (NADP(+))</fullName>
        <ecNumber evidence="4">1.1.1.371</ecNumber>
    </submittedName>
</protein>
<dbReference type="InterPro" id="IPR036291">
    <property type="entry name" value="NAD(P)-bd_dom_sf"/>
</dbReference>
<evidence type="ECO:0000313" key="5">
    <source>
        <dbReference type="Proteomes" id="UP000316012"/>
    </source>
</evidence>
<dbReference type="EMBL" id="WBOA01000002">
    <property type="protein sequence ID" value="KAB1950656.1"/>
    <property type="molecule type" value="Genomic_DNA"/>
</dbReference>
<dbReference type="GeneID" id="29638702"/>
<dbReference type="InterPro" id="IPR000683">
    <property type="entry name" value="Gfo/Idh/MocA-like_OxRdtase_N"/>
</dbReference>
<dbReference type="eggNOG" id="COG0673">
    <property type="taxonomic scope" value="Bacteria"/>
</dbReference>
<dbReference type="RefSeq" id="WP_003647931.1">
    <property type="nucleotide sequence ID" value="NZ_CAKMCA010000002.1"/>
</dbReference>
<reference evidence="4 5" key="1">
    <citation type="submission" date="2019-04" db="EMBL/GenBank/DDBJ databases">
        <title>Lactobacillus gasseri 7171 assembly.</title>
        <authorList>
            <person name="Joris B.R."/>
            <person name="Giguere D."/>
        </authorList>
    </citation>
    <scope>NUCLEOTIDE SEQUENCE [LARGE SCALE GENOMIC DNA]</scope>
    <source>
        <strain evidence="4 5">7171</strain>
    </source>
</reference>
<evidence type="ECO:0000259" key="2">
    <source>
        <dbReference type="Pfam" id="PF22725"/>
    </source>
</evidence>
<dbReference type="OMA" id="RHIQEAN"/>
<name>A0A133P430_LACGS</name>
<evidence type="ECO:0000313" key="3">
    <source>
        <dbReference type="EMBL" id="KAB1950656.1"/>
    </source>
</evidence>
<dbReference type="GO" id="GO:0000166">
    <property type="term" value="F:nucleotide binding"/>
    <property type="evidence" value="ECO:0007669"/>
    <property type="project" value="InterPro"/>
</dbReference>
<sequence>MKLGIIGSGKIVHDFLTIADQIPNLELTALATTKRSHQIGLDLQKEYQITKLYDNNDDLFNDPNVDTVYVAVPNSFHFSISKAALEAGKNVICEKPFVATVDEARELKAIADQKKLIIIEAITNIYLENFKFIEENLDKIAPIHVVNLNYTQYSSRYDAFLAGDIQPAFDPKKDGGALMDLGIYNLHIIIKLFGKPEAVNYFPTMQKNIDTSGILHLSYPDKQASSIAAKDSFSPNVSTIEGEKGALIIYGHPNEMPKVGMQLKGQEVKVINNNKYSHRMVAEFIEFTKIIAQHDFKEADQAFTHSLNTLAVLQEAKSQR</sequence>
<evidence type="ECO:0000259" key="1">
    <source>
        <dbReference type="Pfam" id="PF01408"/>
    </source>
</evidence>
<proteinExistence type="predicted"/>
<organism evidence="3 6">
    <name type="scientific">Lactobacillus gasseri</name>
    <dbReference type="NCBI Taxonomy" id="1596"/>
    <lineage>
        <taxon>Bacteria</taxon>
        <taxon>Bacillati</taxon>
        <taxon>Bacillota</taxon>
        <taxon>Bacilli</taxon>
        <taxon>Lactobacillales</taxon>
        <taxon>Lactobacillaceae</taxon>
        <taxon>Lactobacillus</taxon>
    </lineage>
</organism>
<dbReference type="Proteomes" id="UP000460112">
    <property type="component" value="Unassembled WGS sequence"/>
</dbReference>
<dbReference type="OrthoDB" id="9815825at2"/>
<keyword evidence="5" id="KW-1185">Reference proteome</keyword>
<evidence type="ECO:0000313" key="4">
    <source>
        <dbReference type="EMBL" id="TQW15667.1"/>
    </source>
</evidence>
<comment type="caution">
    <text evidence="3">The sequence shown here is derived from an EMBL/GenBank/DDBJ whole genome shotgun (WGS) entry which is preliminary data.</text>
</comment>
<gene>
    <name evidence="4" type="primary">iolW</name>
    <name evidence="3" type="ORF">F8244_06765</name>
    <name evidence="4" type="ORF">FIPPAONL_00609</name>
</gene>
<keyword evidence="4" id="KW-0560">Oxidoreductase</keyword>
<dbReference type="Proteomes" id="UP000316012">
    <property type="component" value="Unassembled WGS sequence"/>
</dbReference>
<dbReference type="InterPro" id="IPR055170">
    <property type="entry name" value="GFO_IDH_MocA-like_dom"/>
</dbReference>
<dbReference type="EC" id="1.1.1.371" evidence="4"/>
<dbReference type="PANTHER" id="PTHR43054">
    <property type="match status" value="1"/>
</dbReference>
<dbReference type="SUPFAM" id="SSF51735">
    <property type="entry name" value="NAD(P)-binding Rossmann-fold domains"/>
    <property type="match status" value="1"/>
</dbReference>
<feature type="domain" description="Gfo/Idh/MocA-like oxidoreductase N-terminal" evidence="1">
    <location>
        <begin position="2"/>
        <end position="118"/>
    </location>
</feature>
<dbReference type="SUPFAM" id="SSF55347">
    <property type="entry name" value="Glyceraldehyde-3-phosphate dehydrogenase-like, C-terminal domain"/>
    <property type="match status" value="1"/>
</dbReference>